<protein>
    <submittedName>
        <fullName evidence="2">Uncharacterized protein</fullName>
    </submittedName>
</protein>
<comment type="caution">
    <text evidence="2">The sequence shown here is derived from an EMBL/GenBank/DDBJ whole genome shotgun (WGS) entry which is preliminary data.</text>
</comment>
<accession>A0A8H6N121</accession>
<gene>
    <name evidence="2" type="ORF">CMUS01_12413</name>
</gene>
<feature type="region of interest" description="Disordered" evidence="1">
    <location>
        <begin position="38"/>
        <end position="91"/>
    </location>
</feature>
<keyword evidence="3" id="KW-1185">Reference proteome</keyword>
<proteinExistence type="predicted"/>
<evidence type="ECO:0000256" key="1">
    <source>
        <dbReference type="SAM" id="MobiDB-lite"/>
    </source>
</evidence>
<feature type="non-terminal residue" evidence="2">
    <location>
        <position position="1"/>
    </location>
</feature>
<sequence>RDVFARKGAEFVFGDKHCWAALVSARDLFRQQFSKTIHNSANNGVGNDDDGGSIPTNGGDADANTDTSSTQVDENNPWNRFRRDSDPWPTT</sequence>
<evidence type="ECO:0000313" key="2">
    <source>
        <dbReference type="EMBL" id="KAF6815611.1"/>
    </source>
</evidence>
<name>A0A8H6N121_9PEZI</name>
<dbReference type="AlphaFoldDB" id="A0A8H6N121"/>
<organism evidence="2 3">
    <name type="scientific">Colletotrichum musicola</name>
    <dbReference type="NCBI Taxonomy" id="2175873"/>
    <lineage>
        <taxon>Eukaryota</taxon>
        <taxon>Fungi</taxon>
        <taxon>Dikarya</taxon>
        <taxon>Ascomycota</taxon>
        <taxon>Pezizomycotina</taxon>
        <taxon>Sordariomycetes</taxon>
        <taxon>Hypocreomycetidae</taxon>
        <taxon>Glomerellales</taxon>
        <taxon>Glomerellaceae</taxon>
        <taxon>Colletotrichum</taxon>
        <taxon>Colletotrichum orchidearum species complex</taxon>
    </lineage>
</organism>
<feature type="compositionally biased region" description="Polar residues" evidence="1">
    <location>
        <begin position="64"/>
        <end position="78"/>
    </location>
</feature>
<dbReference type="EMBL" id="WIGM01000697">
    <property type="protein sequence ID" value="KAF6815611.1"/>
    <property type="molecule type" value="Genomic_DNA"/>
</dbReference>
<evidence type="ECO:0000313" key="3">
    <source>
        <dbReference type="Proteomes" id="UP000639643"/>
    </source>
</evidence>
<dbReference type="Proteomes" id="UP000639643">
    <property type="component" value="Unassembled WGS sequence"/>
</dbReference>
<reference evidence="2" key="1">
    <citation type="journal article" date="2020" name="Phytopathology">
        <title>Genome Sequence Resources of Colletotrichum truncatum, C. plurivorum, C. musicola, and C. sojae: Four Species Pathogenic to Soybean (Glycine max).</title>
        <authorList>
            <person name="Rogerio F."/>
            <person name="Boufleur T.R."/>
            <person name="Ciampi-Guillardi M."/>
            <person name="Sukno S.A."/>
            <person name="Thon M.R."/>
            <person name="Massola Junior N.S."/>
            <person name="Baroncelli R."/>
        </authorList>
    </citation>
    <scope>NUCLEOTIDE SEQUENCE</scope>
    <source>
        <strain evidence="2">LFN0074</strain>
    </source>
</reference>
<feature type="compositionally biased region" description="Basic and acidic residues" evidence="1">
    <location>
        <begin position="81"/>
        <end position="91"/>
    </location>
</feature>